<comment type="caution">
    <text evidence="6">The sequence shown here is derived from an EMBL/GenBank/DDBJ whole genome shotgun (WGS) entry which is preliminary data.</text>
</comment>
<evidence type="ECO:0000256" key="4">
    <source>
        <dbReference type="ARBA" id="ARBA00023136"/>
    </source>
</evidence>
<dbReference type="EMBL" id="VWRR01000011">
    <property type="protein sequence ID" value="KAF6002273.1"/>
    <property type="molecule type" value="Genomic_DNA"/>
</dbReference>
<evidence type="ECO:0000256" key="3">
    <source>
        <dbReference type="ARBA" id="ARBA00023078"/>
    </source>
</evidence>
<dbReference type="GO" id="GO:0042549">
    <property type="term" value="P:photosystem II stabilization"/>
    <property type="evidence" value="ECO:0007669"/>
    <property type="project" value="InterPro"/>
</dbReference>
<reference evidence="6 7" key="1">
    <citation type="journal article" date="2020" name="J. Phycol.">
        <title>Comparative genome analysis reveals Cyanidiococcus gen. nov., a new extremophilic red algal genus sister to Cyanidioschyzon (Cyanidioschyzonaceae, Rhodophyta).</title>
        <authorList>
            <person name="Liu S.-L."/>
            <person name="Chiang Y.-R."/>
            <person name="Yoon H.S."/>
            <person name="Fu H.-Y."/>
        </authorList>
    </citation>
    <scope>NUCLEOTIDE SEQUENCE [LARGE SCALE GENOMIC DNA]</scope>
    <source>
        <strain evidence="6 7">THAL066</strain>
    </source>
</reference>
<proteinExistence type="inferred from homology"/>
<dbReference type="PROSITE" id="PS51318">
    <property type="entry name" value="TAT"/>
    <property type="match status" value="1"/>
</dbReference>
<comment type="subcellular location">
    <subcellularLocation>
        <location evidence="1">Membrane</location>
        <topology evidence="1">Peripheral membrane protein</topology>
    </subcellularLocation>
</comment>
<evidence type="ECO:0000313" key="7">
    <source>
        <dbReference type="Proteomes" id="UP000530660"/>
    </source>
</evidence>
<dbReference type="InterPro" id="IPR006311">
    <property type="entry name" value="TAT_signal"/>
</dbReference>
<evidence type="ECO:0000256" key="1">
    <source>
        <dbReference type="ARBA" id="ARBA00004170"/>
    </source>
</evidence>
<dbReference type="AlphaFoldDB" id="A0A7J7IGS0"/>
<evidence type="ECO:0000313" key="6">
    <source>
        <dbReference type="EMBL" id="KAF6002273.1"/>
    </source>
</evidence>
<dbReference type="NCBIfam" id="NF002708">
    <property type="entry name" value="PRK02515.1"/>
    <property type="match status" value="1"/>
</dbReference>
<dbReference type="Proteomes" id="UP000530660">
    <property type="component" value="Unassembled WGS sequence"/>
</dbReference>
<gene>
    <name evidence="6" type="ORF">F1559_003704</name>
</gene>
<dbReference type="GO" id="GO:0019898">
    <property type="term" value="C:extrinsic component of membrane"/>
    <property type="evidence" value="ECO:0007669"/>
    <property type="project" value="InterPro"/>
</dbReference>
<dbReference type="Gene3D" id="1.10.150.320">
    <property type="entry name" value="Photosystem II 12 kDa extrinsic protein"/>
    <property type="match status" value="1"/>
</dbReference>
<dbReference type="SUPFAM" id="SSF81585">
    <property type="entry name" value="PsbU/PolX domain-like"/>
    <property type="match status" value="1"/>
</dbReference>
<keyword evidence="7" id="KW-1185">Reference proteome</keyword>
<comment type="similarity">
    <text evidence="2">Belongs to the PsbU family.</text>
</comment>
<keyword evidence="4" id="KW-0472">Membrane</keyword>
<evidence type="ECO:0000256" key="2">
    <source>
        <dbReference type="ARBA" id="ARBA00010827"/>
    </source>
</evidence>
<evidence type="ECO:0000256" key="5">
    <source>
        <dbReference type="ARBA" id="ARBA00043089"/>
    </source>
</evidence>
<dbReference type="SMR" id="A0A7J7IGS0"/>
<accession>A0A7J7IGS0</accession>
<name>A0A7J7IGS0_9RHOD</name>
<organism evidence="6 7">
    <name type="scientific">Cyanidiococcus yangmingshanensis</name>
    <dbReference type="NCBI Taxonomy" id="2690220"/>
    <lineage>
        <taxon>Eukaryota</taxon>
        <taxon>Rhodophyta</taxon>
        <taxon>Bangiophyceae</taxon>
        <taxon>Cyanidiales</taxon>
        <taxon>Cyanidiaceae</taxon>
        <taxon>Cyanidiococcus</taxon>
    </lineage>
</organism>
<dbReference type="GO" id="GO:0015979">
    <property type="term" value="P:photosynthesis"/>
    <property type="evidence" value="ECO:0007669"/>
    <property type="project" value="InterPro"/>
</dbReference>
<dbReference type="OrthoDB" id="203347at2759"/>
<dbReference type="GO" id="GO:0009523">
    <property type="term" value="C:photosystem II"/>
    <property type="evidence" value="ECO:0007669"/>
    <property type="project" value="InterPro"/>
</dbReference>
<keyword evidence="3" id="KW-0793">Thylakoid</keyword>
<sequence>MAFISTPLGKVTVKSATVSANRRGLRMQSDSEPVVSRRALLSGALAAAVAAALARARPAQARIDYEGIGYLGGGDKIDVNNANVRAYRKFPGLYPTAAKKIVQGGPYGTPDDILKNPELSERDKEVIKKYMDRFVALPPTPEYFTDRVNNGIYK</sequence>
<dbReference type="Pfam" id="PF06514">
    <property type="entry name" value="PsbU"/>
    <property type="match status" value="1"/>
</dbReference>
<dbReference type="InterPro" id="IPR010527">
    <property type="entry name" value="PSII_PsbU"/>
</dbReference>
<protein>
    <recommendedName>
        <fullName evidence="5">Photosystem II 12 kDa extrinsic protein</fullName>
    </recommendedName>
</protein>